<dbReference type="SUPFAM" id="SSF49879">
    <property type="entry name" value="SMAD/FHA domain"/>
    <property type="match status" value="1"/>
</dbReference>
<dbReference type="InterPro" id="IPR001845">
    <property type="entry name" value="HTH_ArsR_DNA-bd_dom"/>
</dbReference>
<dbReference type="CDD" id="cd00090">
    <property type="entry name" value="HTH_ARSR"/>
    <property type="match status" value="1"/>
</dbReference>
<organism evidence="2 3">
    <name type="scientific">Methanofollis tationis</name>
    <dbReference type="NCBI Taxonomy" id="81417"/>
    <lineage>
        <taxon>Archaea</taxon>
        <taxon>Methanobacteriati</taxon>
        <taxon>Methanobacteriota</taxon>
        <taxon>Stenosarchaea group</taxon>
        <taxon>Methanomicrobia</taxon>
        <taxon>Methanomicrobiales</taxon>
        <taxon>Methanomicrobiaceae</taxon>
        <taxon>Methanofollis</taxon>
    </lineage>
</organism>
<dbReference type="Pfam" id="PF12840">
    <property type="entry name" value="HTH_20"/>
    <property type="match status" value="1"/>
</dbReference>
<evidence type="ECO:0000313" key="2">
    <source>
        <dbReference type="EMBL" id="NVO67407.1"/>
    </source>
</evidence>
<dbReference type="SMART" id="SM00240">
    <property type="entry name" value="FHA"/>
    <property type="match status" value="1"/>
</dbReference>
<dbReference type="Proteomes" id="UP000570823">
    <property type="component" value="Unassembled WGS sequence"/>
</dbReference>
<dbReference type="RefSeq" id="WP_176789001.1">
    <property type="nucleotide sequence ID" value="NZ_JABXWR010000001.1"/>
</dbReference>
<dbReference type="SMART" id="SM00418">
    <property type="entry name" value="HTH_ARSR"/>
    <property type="match status" value="1"/>
</dbReference>
<dbReference type="Gene3D" id="2.60.200.20">
    <property type="match status" value="1"/>
</dbReference>
<evidence type="ECO:0000259" key="1">
    <source>
        <dbReference type="PROSITE" id="PS50006"/>
    </source>
</evidence>
<comment type="caution">
    <text evidence="2">The sequence shown here is derived from an EMBL/GenBank/DDBJ whole genome shotgun (WGS) entry which is preliminary data.</text>
</comment>
<dbReference type="Gene3D" id="1.10.10.10">
    <property type="entry name" value="Winged helix-like DNA-binding domain superfamily/Winged helix DNA-binding domain"/>
    <property type="match status" value="1"/>
</dbReference>
<dbReference type="InterPro" id="IPR000253">
    <property type="entry name" value="FHA_dom"/>
</dbReference>
<proteinExistence type="predicted"/>
<gene>
    <name evidence="2" type="ORF">HWN36_08840</name>
</gene>
<dbReference type="PROSITE" id="PS50006">
    <property type="entry name" value="FHA_DOMAIN"/>
    <property type="match status" value="1"/>
</dbReference>
<dbReference type="InterPro" id="IPR036388">
    <property type="entry name" value="WH-like_DNA-bd_sf"/>
</dbReference>
<keyword evidence="3" id="KW-1185">Reference proteome</keyword>
<dbReference type="OrthoDB" id="9623at2157"/>
<dbReference type="InterPro" id="IPR008984">
    <property type="entry name" value="SMAD_FHA_dom_sf"/>
</dbReference>
<reference evidence="2 3" key="1">
    <citation type="submission" date="2020-06" db="EMBL/GenBank/DDBJ databases">
        <title>Methanofollis fontis sp. nov., a methanogen isolated from marine sediments near a cold seep at Four-Way Closure Ridge offshore southwestern Taiwan.</title>
        <authorList>
            <person name="Chen S.-C."/>
            <person name="Teng N.-H."/>
            <person name="Lin Y.-S."/>
            <person name="Lai M.-C."/>
            <person name="Chen H.-H."/>
            <person name="Wang C.-C."/>
        </authorList>
    </citation>
    <scope>NUCLEOTIDE SEQUENCE [LARGE SCALE GENOMIC DNA]</scope>
    <source>
        <strain evidence="2 3">DSM 2702</strain>
    </source>
</reference>
<name>A0A7K4HQT9_9EURY</name>
<protein>
    <submittedName>
        <fullName evidence="2">FHA domain-containing protein</fullName>
    </submittedName>
</protein>
<dbReference type="InterPro" id="IPR011991">
    <property type="entry name" value="ArsR-like_HTH"/>
</dbReference>
<dbReference type="EMBL" id="JABXWR010000001">
    <property type="protein sequence ID" value="NVO67407.1"/>
    <property type="molecule type" value="Genomic_DNA"/>
</dbReference>
<dbReference type="CDD" id="cd00060">
    <property type="entry name" value="FHA"/>
    <property type="match status" value="1"/>
</dbReference>
<dbReference type="InterPro" id="IPR036390">
    <property type="entry name" value="WH_DNA-bd_sf"/>
</dbReference>
<evidence type="ECO:0000313" key="3">
    <source>
        <dbReference type="Proteomes" id="UP000570823"/>
    </source>
</evidence>
<dbReference type="SUPFAM" id="SSF46785">
    <property type="entry name" value="Winged helix' DNA-binding domain"/>
    <property type="match status" value="1"/>
</dbReference>
<feature type="domain" description="FHA" evidence="1">
    <location>
        <begin position="165"/>
        <end position="226"/>
    </location>
</feature>
<dbReference type="AlphaFoldDB" id="A0A7K4HQT9"/>
<accession>A0A7K4HQT9</accession>
<dbReference type="GO" id="GO:0003700">
    <property type="term" value="F:DNA-binding transcription factor activity"/>
    <property type="evidence" value="ECO:0007669"/>
    <property type="project" value="InterPro"/>
</dbReference>
<dbReference type="Pfam" id="PF00498">
    <property type="entry name" value="FHA"/>
    <property type="match status" value="1"/>
</dbReference>
<sequence>MRDGDDDSTLAPGQDLDFVDELSEYLDVLSSPTRLRILKIIERRPRDAKEISRAVGTSYENTKKHLNRLLLAGLIRKEAGSSAETVTGVHPVWKYSLVQGGLEMVIQNLGIFGNLGIAADGSGVSLRLREMKDRLSSAFFGGTPIILVVGGEEDGRAVPLRYEQYAVGRADAAGSPAEDETIALAPSYAAVSRVSRPHCLLKRLGGVWHVRDAGSTGGTMVNTVPLRKNEMRPLQDGDLIDLARGPQGARLLFSVPPPESGEDGLNET</sequence>